<evidence type="ECO:0000313" key="5">
    <source>
        <dbReference type="Proteomes" id="UP001141552"/>
    </source>
</evidence>
<dbReference type="InterPro" id="IPR001623">
    <property type="entry name" value="DnaJ_domain"/>
</dbReference>
<keyword evidence="2" id="KW-0812">Transmembrane</keyword>
<proteinExistence type="predicted"/>
<dbReference type="InterPro" id="IPR036869">
    <property type="entry name" value="J_dom_sf"/>
</dbReference>
<reference evidence="4" key="1">
    <citation type="submission" date="2022-02" db="EMBL/GenBank/DDBJ databases">
        <authorList>
            <person name="Henning P.M."/>
            <person name="McCubbin A.G."/>
            <person name="Shore J.S."/>
        </authorList>
    </citation>
    <scope>NUCLEOTIDE SEQUENCE</scope>
    <source>
        <strain evidence="4">F60SS</strain>
        <tissue evidence="4">Leaves</tissue>
    </source>
</reference>
<gene>
    <name evidence="4" type="ORF">Tsubulata_021098</name>
</gene>
<dbReference type="EMBL" id="JAKUCV010000579">
    <property type="protein sequence ID" value="KAJ4849516.1"/>
    <property type="molecule type" value="Genomic_DNA"/>
</dbReference>
<evidence type="ECO:0000256" key="2">
    <source>
        <dbReference type="SAM" id="Phobius"/>
    </source>
</evidence>
<dbReference type="Pfam" id="PF00226">
    <property type="entry name" value="DnaJ"/>
    <property type="match status" value="1"/>
</dbReference>
<feature type="domain" description="J" evidence="3">
    <location>
        <begin position="7"/>
        <end position="77"/>
    </location>
</feature>
<dbReference type="PRINTS" id="PR00625">
    <property type="entry name" value="JDOMAIN"/>
</dbReference>
<feature type="region of interest" description="Disordered" evidence="1">
    <location>
        <begin position="75"/>
        <end position="104"/>
    </location>
</feature>
<dbReference type="PANTHER" id="PTHR45098:SF1">
    <property type="entry name" value="DNAJ DOMAIN CONTAINING PROTEIN, EXPRESSED"/>
    <property type="match status" value="1"/>
</dbReference>
<dbReference type="SUPFAM" id="SSF46565">
    <property type="entry name" value="Chaperone J-domain"/>
    <property type="match status" value="1"/>
</dbReference>
<dbReference type="CDD" id="cd06257">
    <property type="entry name" value="DnaJ"/>
    <property type="match status" value="1"/>
</dbReference>
<name>A0A9Q0GJK4_9ROSI</name>
<feature type="transmembrane region" description="Helical" evidence="2">
    <location>
        <begin position="159"/>
        <end position="192"/>
    </location>
</feature>
<comment type="caution">
    <text evidence="4">The sequence shown here is derived from an EMBL/GenBank/DDBJ whole genome shotgun (WGS) entry which is preliminary data.</text>
</comment>
<accession>A0A9Q0GJK4</accession>
<reference evidence="4" key="2">
    <citation type="journal article" date="2023" name="Plants (Basel)">
        <title>Annotation of the Turnera subulata (Passifloraceae) Draft Genome Reveals the S-Locus Evolved after the Divergence of Turneroideae from Passifloroideae in a Stepwise Manner.</title>
        <authorList>
            <person name="Henning P.M."/>
            <person name="Roalson E.H."/>
            <person name="Mir W."/>
            <person name="McCubbin A.G."/>
            <person name="Shore J.S."/>
        </authorList>
    </citation>
    <scope>NUCLEOTIDE SEQUENCE</scope>
    <source>
        <strain evidence="4">F60SS</strain>
    </source>
</reference>
<evidence type="ECO:0000259" key="3">
    <source>
        <dbReference type="PROSITE" id="PS50076"/>
    </source>
</evidence>
<dbReference type="AlphaFoldDB" id="A0A9Q0GJK4"/>
<keyword evidence="5" id="KW-1185">Reference proteome</keyword>
<dbReference type="OrthoDB" id="10250354at2759"/>
<dbReference type="PROSITE" id="PS50076">
    <property type="entry name" value="DNAJ_2"/>
    <property type="match status" value="1"/>
</dbReference>
<dbReference type="Gene3D" id="1.10.287.110">
    <property type="entry name" value="DnaJ domain"/>
    <property type="match status" value="1"/>
</dbReference>
<organism evidence="4 5">
    <name type="scientific">Turnera subulata</name>
    <dbReference type="NCBI Taxonomy" id="218843"/>
    <lineage>
        <taxon>Eukaryota</taxon>
        <taxon>Viridiplantae</taxon>
        <taxon>Streptophyta</taxon>
        <taxon>Embryophyta</taxon>
        <taxon>Tracheophyta</taxon>
        <taxon>Spermatophyta</taxon>
        <taxon>Magnoliopsida</taxon>
        <taxon>eudicotyledons</taxon>
        <taxon>Gunneridae</taxon>
        <taxon>Pentapetalae</taxon>
        <taxon>rosids</taxon>
        <taxon>fabids</taxon>
        <taxon>Malpighiales</taxon>
        <taxon>Passifloraceae</taxon>
        <taxon>Turnera</taxon>
    </lineage>
</organism>
<dbReference type="PROSITE" id="PS00636">
    <property type="entry name" value="DNAJ_1"/>
    <property type="match status" value="1"/>
</dbReference>
<dbReference type="InterPro" id="IPR018253">
    <property type="entry name" value="DnaJ_domain_CS"/>
</dbReference>
<dbReference type="Proteomes" id="UP001141552">
    <property type="component" value="Unassembled WGS sequence"/>
</dbReference>
<keyword evidence="2" id="KW-1133">Transmembrane helix</keyword>
<dbReference type="SMART" id="SM00271">
    <property type="entry name" value="DnaJ"/>
    <property type="match status" value="1"/>
</dbReference>
<sequence>MSVAGIDHYRILGLPSGEEGARLTEREISKAYKLKALGLHPDKRPQDPNAHANFQKLKASYETLMDPDARRRFDGSLRLGQNKGRSMEADDDEDGRDGDGGGACQMRDDHGSDGFFLRLLMELMSLLMQSMGLKSPMTHCALFVRVLGTVARNLVRLLAVGFIALLIFVGSGIVVLIGFDGMFALCLFGLFFSYRYRNQA</sequence>
<dbReference type="PANTHER" id="PTHR45098">
    <property type="entry name" value="DNAJ DOMAIN CONTAINING PROTEIN, EXPRESSED"/>
    <property type="match status" value="1"/>
</dbReference>
<keyword evidence="2" id="KW-0472">Membrane</keyword>
<protein>
    <recommendedName>
        <fullName evidence="3">J domain-containing protein</fullName>
    </recommendedName>
</protein>
<evidence type="ECO:0000256" key="1">
    <source>
        <dbReference type="SAM" id="MobiDB-lite"/>
    </source>
</evidence>
<evidence type="ECO:0000313" key="4">
    <source>
        <dbReference type="EMBL" id="KAJ4849516.1"/>
    </source>
</evidence>